<dbReference type="Proteomes" id="UP000000496">
    <property type="component" value="Chromosome gsn.131"/>
</dbReference>
<dbReference type="Gene3D" id="3.40.50.150">
    <property type="entry name" value="Vaccinia Virus protein VP39"/>
    <property type="match status" value="1"/>
</dbReference>
<evidence type="ECO:0000313" key="1">
    <source>
        <dbReference type="EMBL" id="CCB89192.1"/>
    </source>
</evidence>
<reference key="1">
    <citation type="journal article" date="2011" name="Mol. Biol. Evol.">
        <title>Unity in variety -- the pan-genome of the Chlamydiae.</title>
        <authorList>
            <person name="Collingro A."/>
            <person name="Tischler P."/>
            <person name="Weinmaier T."/>
            <person name="Penz T."/>
            <person name="Heinz E."/>
            <person name="Brunham R.C."/>
            <person name="Read T.D."/>
            <person name="Bavoil P.M."/>
            <person name="Sachse K."/>
            <person name="Kahane S."/>
            <person name="Friedman M.G."/>
            <person name="Rattei T."/>
            <person name="Myers G.S.A."/>
            <person name="Horn M."/>
        </authorList>
    </citation>
    <scope>NUCLEOTIDE SEQUENCE</scope>
    <source>
        <strain>Z</strain>
    </source>
</reference>
<accession>F8L8P9</accession>
<dbReference type="RefSeq" id="WP_013943659.1">
    <property type="nucleotide sequence ID" value="NC_015713.1"/>
</dbReference>
<sequence>MSIQNVPETTTSFLRLPHLYEALIGKDKIPFQGNVLLIGAGERKGSRLSCFPQVDELAHCLDENSTLYVADCNGGVVERINAARDRSCSEAWSSFELLNENIVGGMTLEELISFFQNRTKIAPVEAFRWNVGTESFPDERSTKLFDVIIVTFSAFYYSSDREHPSIYKACIAHLKDKGVLYLDKASISCWNNLHKNCDIFLMIQESLEKEIHCSLIRRCIPLNTRLDAQALSLCHDFKKLQEEFTPKYDKTDADRPCYVFYNLKLPFEISIISSSPLYAIQKIPKL</sequence>
<gene>
    <name evidence="1" type="ordered locus">SNE_A13150</name>
</gene>
<name>F8L8P9_SIMNZ</name>
<dbReference type="KEGG" id="sng:SNE_A13150"/>
<dbReference type="InterPro" id="IPR029063">
    <property type="entry name" value="SAM-dependent_MTases_sf"/>
</dbReference>
<dbReference type="Gene3D" id="2.20.25.110">
    <property type="entry name" value="S-adenosyl-L-methionine-dependent methyltransferases"/>
    <property type="match status" value="1"/>
</dbReference>
<dbReference type="AlphaFoldDB" id="F8L8P9"/>
<proteinExistence type="predicted"/>
<reference evidence="1 2" key="2">
    <citation type="journal article" date="2011" name="Mol. Biol. Evol.">
        <title>Unity in variety--the pan-genome of the Chlamydiae.</title>
        <authorList>
            <person name="Collingro A."/>
            <person name="Tischler P."/>
            <person name="Weinmaier T."/>
            <person name="Penz T."/>
            <person name="Heinz E."/>
            <person name="Brunham R.C."/>
            <person name="Read T.D."/>
            <person name="Bavoil P.M."/>
            <person name="Sachse K."/>
            <person name="Kahane S."/>
            <person name="Friedman M.G."/>
            <person name="Rattei T."/>
            <person name="Myers G.S."/>
            <person name="Horn M."/>
        </authorList>
    </citation>
    <scope>NUCLEOTIDE SEQUENCE [LARGE SCALE GENOMIC DNA]</scope>
    <source>
        <strain evidence="2">ATCC VR-1471 / Z</strain>
    </source>
</reference>
<organism evidence="1 2">
    <name type="scientific">Simkania negevensis (strain ATCC VR-1471 / DSM 27360 / Z)</name>
    <dbReference type="NCBI Taxonomy" id="331113"/>
    <lineage>
        <taxon>Bacteria</taxon>
        <taxon>Pseudomonadati</taxon>
        <taxon>Chlamydiota</taxon>
        <taxon>Chlamydiia</taxon>
        <taxon>Parachlamydiales</taxon>
        <taxon>Simkaniaceae</taxon>
        <taxon>Simkania</taxon>
    </lineage>
</organism>
<keyword evidence="2" id="KW-1185">Reference proteome</keyword>
<dbReference type="EMBL" id="FR872582">
    <property type="protein sequence ID" value="CCB89192.1"/>
    <property type="molecule type" value="Genomic_DNA"/>
</dbReference>
<dbReference type="HOGENOM" id="CLU_972857_0_0_0"/>
<evidence type="ECO:0000313" key="2">
    <source>
        <dbReference type="Proteomes" id="UP000000496"/>
    </source>
</evidence>
<protein>
    <submittedName>
        <fullName evidence="1">Uncharacterized protein</fullName>
    </submittedName>
</protein>
<dbReference type="SUPFAM" id="SSF53335">
    <property type="entry name" value="S-adenosyl-L-methionine-dependent methyltransferases"/>
    <property type="match status" value="1"/>
</dbReference>